<evidence type="ECO:0000259" key="3">
    <source>
        <dbReference type="Pfam" id="PF21117"/>
    </source>
</evidence>
<name>A0A0Q0YL23_9CORY</name>
<dbReference type="OrthoDB" id="9809999at2"/>
<accession>A0A0Q0YL23</accession>
<evidence type="ECO:0000313" key="4">
    <source>
        <dbReference type="EMBL" id="KQB83172.1"/>
    </source>
</evidence>
<dbReference type="PANTHER" id="PTHR38149:SF1">
    <property type="entry name" value="ATPASE"/>
    <property type="match status" value="1"/>
</dbReference>
<dbReference type="InterPro" id="IPR049069">
    <property type="entry name" value="MRB1590-like_C"/>
</dbReference>
<feature type="domain" description="ATPase of the ABC class N-terminal" evidence="2">
    <location>
        <begin position="5"/>
        <end position="150"/>
    </location>
</feature>
<dbReference type="PANTHER" id="PTHR38149">
    <property type="entry name" value="ATPASE"/>
    <property type="match status" value="1"/>
</dbReference>
<dbReference type="PATRIC" id="fig|1544416.3.peg.2140"/>
<evidence type="ECO:0000259" key="1">
    <source>
        <dbReference type="Pfam" id="PF09818"/>
    </source>
</evidence>
<dbReference type="AlphaFoldDB" id="A0A0Q0YL23"/>
<dbReference type="Pfam" id="PF20446">
    <property type="entry name" value="ABC_N"/>
    <property type="match status" value="1"/>
</dbReference>
<feature type="domain" description="MRB1590-like C-terminal" evidence="3">
    <location>
        <begin position="446"/>
        <end position="542"/>
    </location>
</feature>
<dbReference type="InterPro" id="IPR046834">
    <property type="entry name" value="ABC_ATPase_C"/>
</dbReference>
<dbReference type="RefSeq" id="WP_055123207.1">
    <property type="nucleotide sequence ID" value="NZ_LKST01000004.1"/>
</dbReference>
<protein>
    <submittedName>
        <fullName evidence="4">Putative ATPase of the ABC class</fullName>
    </submittedName>
</protein>
<dbReference type="InterPro" id="IPR046833">
    <property type="entry name" value="ABC_N"/>
</dbReference>
<organism evidence="4 5">
    <name type="scientific">Corynebacterium oculi</name>
    <dbReference type="NCBI Taxonomy" id="1544416"/>
    <lineage>
        <taxon>Bacteria</taxon>
        <taxon>Bacillati</taxon>
        <taxon>Actinomycetota</taxon>
        <taxon>Actinomycetes</taxon>
        <taxon>Mycobacteriales</taxon>
        <taxon>Corynebacteriaceae</taxon>
        <taxon>Corynebacterium</taxon>
    </lineage>
</organism>
<dbReference type="Pfam" id="PF09818">
    <property type="entry name" value="ABC_ATPase"/>
    <property type="match status" value="1"/>
</dbReference>
<comment type="caution">
    <text evidence="4">The sequence shown here is derived from an EMBL/GenBank/DDBJ whole genome shotgun (WGS) entry which is preliminary data.</text>
</comment>
<dbReference type="STRING" id="1544416.Cocul_02145"/>
<reference evidence="4 5" key="1">
    <citation type="submission" date="2015-10" db="EMBL/GenBank/DDBJ databases">
        <title>Corynebacteirum lowii and Corynebacterium oculi species nova, derived from human clinical disease and and emended description of Corynebacterium mastiditis.</title>
        <authorList>
            <person name="Bernard K."/>
            <person name="Pacheco A.L."/>
            <person name="Mcdougall C."/>
            <person name="Burtx T."/>
            <person name="Weibe D."/>
            <person name="Tyler S."/>
            <person name="Olson A.B."/>
            <person name="Cnockaert M."/>
            <person name="Eguchi H."/>
            <person name="Kuwahara T."/>
            <person name="Nakayama-Imaohji H."/>
            <person name="Boudewijins M."/>
            <person name="Van Hoecke F."/>
            <person name="Bernier A.-M."/>
            <person name="Vandamme P."/>
        </authorList>
    </citation>
    <scope>NUCLEOTIDE SEQUENCE [LARGE SCALE GENOMIC DNA]</scope>
    <source>
        <strain evidence="4 5">NML 130210</strain>
    </source>
</reference>
<proteinExistence type="predicted"/>
<gene>
    <name evidence="4" type="ORF">Cocul_02145</name>
</gene>
<feature type="domain" description="ATPase of the ABC class C-terminal" evidence="1">
    <location>
        <begin position="154"/>
        <end position="419"/>
    </location>
</feature>
<dbReference type="InterPro" id="IPR019195">
    <property type="entry name" value="ABC_ATPase_put"/>
</dbReference>
<dbReference type="InterPro" id="IPR027417">
    <property type="entry name" value="P-loop_NTPase"/>
</dbReference>
<dbReference type="EMBL" id="LKST01000004">
    <property type="protein sequence ID" value="KQB83172.1"/>
    <property type="molecule type" value="Genomic_DNA"/>
</dbReference>
<dbReference type="Pfam" id="PF21117">
    <property type="entry name" value="MRB1590_C"/>
    <property type="match status" value="1"/>
</dbReference>
<evidence type="ECO:0000313" key="5">
    <source>
        <dbReference type="Proteomes" id="UP000050517"/>
    </source>
</evidence>
<evidence type="ECO:0000259" key="2">
    <source>
        <dbReference type="Pfam" id="PF20446"/>
    </source>
</evidence>
<dbReference type="SUPFAM" id="SSF52540">
    <property type="entry name" value="P-loop containing nucleoside triphosphate hydrolases"/>
    <property type="match status" value="1"/>
</dbReference>
<dbReference type="Proteomes" id="UP000050517">
    <property type="component" value="Unassembled WGS sequence"/>
</dbReference>
<sequence length="543" mass="58535">MKNRNDLHRDLTRLDGKPYGAYRDLTGTTYDLGRGIEFTLDRAQVDPYAPPSLAHLRLPLSLGQYRGRGERVAAADYLTRVFDRAARGSRDIQIGRIGQQILERTTAEAHEDHALVRFTVALPAAGRRIKGRLAATILTEALPGVAEKLLRVDTQELDRHVSLHRDQEWLRAQLPEMGLVAFVGEGAVLPRRSGDSDEPLDGAVPFASPPTLRREVTLPSGRTLTGMGIPEGVTVIVGGGYHGKSTLLRAVERGVYPHIEGDGREWVITRPAAVSVRAEDGRAVSGADISAFINNLPSGEDTTAFSTTNASGSTSQAANLVEAIEAGADALFIDEDTSATNFMIRDERMRALISADREPITPFVDTVRALYRDAGVSTVLVAGGSGAFFPVADHVIGLDAYRVSDVTERAHDLGGEAPSTSIRFRPGAPRVPVELSAPGKRKPAAAKGRALIRYGKATIDLGPAEQLVDQAQTTGIAHAIDLLERRLGSGESLREAVEQIAALIDAQGLDALSPHRGHPGLYARPRVHEIMAAVNRYRELEVE</sequence>
<keyword evidence="5" id="KW-1185">Reference proteome</keyword>